<protein>
    <submittedName>
        <fullName evidence="4">Uncharacterized protein</fullName>
    </submittedName>
</protein>
<dbReference type="RefSeq" id="XP_038746156.1">
    <property type="nucleotide sequence ID" value="XM_038888259.1"/>
</dbReference>
<feature type="compositionally biased region" description="Polar residues" evidence="2">
    <location>
        <begin position="39"/>
        <end position="50"/>
    </location>
</feature>
<reference evidence="4" key="1">
    <citation type="submission" date="2020-03" db="EMBL/GenBank/DDBJ databases">
        <authorList>
            <person name="He L."/>
        </authorList>
    </citation>
    <scope>NUCLEOTIDE SEQUENCE</scope>
    <source>
        <strain evidence="4">CkLH20</strain>
    </source>
</reference>
<gene>
    <name evidence="4" type="ORF">CkaCkLH20_05541</name>
</gene>
<sequence>MWETSSGDAQFSGFIGLRQQWPKFTINKLDMEPGHSRNQDPTSSKPNELSSPPLDVRKRLEYPTKLLVKQSNGQWEVERMIDKNVRPKYLFISHIGSKTREDKEKYLETAKRLADREKFGAIYLDDWCFTSSRQKRAEKMSKELGDAITDYEIYTLCDIVRSSGRVAVIYPGSTALPDSVTFKKEWGKRMWTFLEGLLAPDKSVLFCPWDYGNGLSVSDSSIESLNKIEMTAQCWDIDRGRTQEEGGTSTRLLAEYFSGLVFMSTLELLPVVFHALSSRNRGNQNTFSDLAYAAMGLLRFRVDKRDHENPTLFQTLAHLSVKNDSDEIIERLISLLPRHREDNDIPLHASDDMVWTNLCEPDTYGTLVHHITPLCEVVGIAEEDQTVFIDNCHAINIRWKDFPEVLVSGERGGMWRTITRTLVFGALGVTALAVQGVLGIILIRHFSDMVRSDDGEVSSLSLSMISSRALRTSTPTTEKFFVILTIVSLGLGYLMAVAIPFISKKIFAQAFAKCKPCLVGFEGVMPLEELERHIFGVVVNRLEYSPSASRIFTDDDDLDPDNRAYLHGKPEWIEKKSHGLGNHDDKIRKLLMKGQRVFTLVDLGEFSVTIFAAERPPSVALLAGREGGMLRAVLCSWDPLNDCLYKETVVRMPSNVLHSSKPTSWLKLCLQTWNNAREARHIATDTLKHAKRAEELAAEAEKSASKAEETAKCAEEEVECAREEKREPVVTDVEVSEARAASDGARAAANETHRAAGRAIAAVKSAKAATDIGIAQRCLQIANDASDAASKGLLDTSICAEAARKVANKLSS</sequence>
<feature type="transmembrane region" description="Helical" evidence="3">
    <location>
        <begin position="421"/>
        <end position="443"/>
    </location>
</feature>
<evidence type="ECO:0000313" key="4">
    <source>
        <dbReference type="EMBL" id="KAF9876695.1"/>
    </source>
</evidence>
<keyword evidence="3" id="KW-0812">Transmembrane</keyword>
<dbReference type="GeneID" id="62161333"/>
<dbReference type="OrthoDB" id="2624308at2759"/>
<comment type="caution">
    <text evidence="4">The sequence shown here is derived from an EMBL/GenBank/DDBJ whole genome shotgun (WGS) entry which is preliminary data.</text>
</comment>
<organism evidence="4 5">
    <name type="scientific">Colletotrichum karsti</name>
    <dbReference type="NCBI Taxonomy" id="1095194"/>
    <lineage>
        <taxon>Eukaryota</taxon>
        <taxon>Fungi</taxon>
        <taxon>Dikarya</taxon>
        <taxon>Ascomycota</taxon>
        <taxon>Pezizomycotina</taxon>
        <taxon>Sordariomycetes</taxon>
        <taxon>Hypocreomycetidae</taxon>
        <taxon>Glomerellales</taxon>
        <taxon>Glomerellaceae</taxon>
        <taxon>Colletotrichum</taxon>
        <taxon>Colletotrichum boninense species complex</taxon>
    </lineage>
</organism>
<keyword evidence="3" id="KW-0472">Membrane</keyword>
<keyword evidence="1" id="KW-0175">Coiled coil</keyword>
<dbReference type="Proteomes" id="UP000781932">
    <property type="component" value="Unassembled WGS sequence"/>
</dbReference>
<dbReference type="EMBL" id="JAATWM020000016">
    <property type="protein sequence ID" value="KAF9876695.1"/>
    <property type="molecule type" value="Genomic_DNA"/>
</dbReference>
<feature type="coiled-coil region" evidence="1">
    <location>
        <begin position="690"/>
        <end position="726"/>
    </location>
</feature>
<dbReference type="AlphaFoldDB" id="A0A9P6I6C8"/>
<evidence type="ECO:0000256" key="2">
    <source>
        <dbReference type="SAM" id="MobiDB-lite"/>
    </source>
</evidence>
<reference evidence="4" key="2">
    <citation type="submission" date="2020-11" db="EMBL/GenBank/DDBJ databases">
        <title>Whole genome sequencing of Colletotrichum sp.</title>
        <authorList>
            <person name="Li H."/>
        </authorList>
    </citation>
    <scope>NUCLEOTIDE SEQUENCE</scope>
    <source>
        <strain evidence="4">CkLH20</strain>
    </source>
</reference>
<keyword evidence="5" id="KW-1185">Reference proteome</keyword>
<feature type="transmembrane region" description="Helical" evidence="3">
    <location>
        <begin position="480"/>
        <end position="503"/>
    </location>
</feature>
<accession>A0A9P6I6C8</accession>
<evidence type="ECO:0000313" key="5">
    <source>
        <dbReference type="Proteomes" id="UP000781932"/>
    </source>
</evidence>
<evidence type="ECO:0000256" key="3">
    <source>
        <dbReference type="SAM" id="Phobius"/>
    </source>
</evidence>
<keyword evidence="3" id="KW-1133">Transmembrane helix</keyword>
<proteinExistence type="predicted"/>
<evidence type="ECO:0000256" key="1">
    <source>
        <dbReference type="SAM" id="Coils"/>
    </source>
</evidence>
<name>A0A9P6I6C8_9PEZI</name>
<feature type="region of interest" description="Disordered" evidence="2">
    <location>
        <begin position="29"/>
        <end position="55"/>
    </location>
</feature>
<feature type="compositionally biased region" description="Basic and acidic residues" evidence="2">
    <location>
        <begin position="29"/>
        <end position="38"/>
    </location>
</feature>